<evidence type="ECO:0000313" key="5">
    <source>
        <dbReference type="Proteomes" id="UP000247459"/>
    </source>
</evidence>
<dbReference type="EMBL" id="PRLG01000002">
    <property type="protein sequence ID" value="PYY31140.1"/>
    <property type="molecule type" value="Genomic_DNA"/>
</dbReference>
<dbReference type="PANTHER" id="PTHR43420:SF12">
    <property type="entry name" value="N-ACETYLTRANSFERASE DOMAIN-CONTAINING PROTEIN"/>
    <property type="match status" value="1"/>
</dbReference>
<organism evidence="4 5">
    <name type="scientific">Paenibacillus illinoisensis</name>
    <dbReference type="NCBI Taxonomy" id="59845"/>
    <lineage>
        <taxon>Bacteria</taxon>
        <taxon>Bacillati</taxon>
        <taxon>Bacillota</taxon>
        <taxon>Bacilli</taxon>
        <taxon>Bacillales</taxon>
        <taxon>Paenibacillaceae</taxon>
        <taxon>Paenibacillus</taxon>
    </lineage>
</organism>
<evidence type="ECO:0000256" key="1">
    <source>
        <dbReference type="ARBA" id="ARBA00022679"/>
    </source>
</evidence>
<dbReference type="OrthoDB" id="9805924at2"/>
<proteinExistence type="predicted"/>
<dbReference type="SUPFAM" id="SSF55729">
    <property type="entry name" value="Acyl-CoA N-acyltransferases (Nat)"/>
    <property type="match status" value="1"/>
</dbReference>
<feature type="domain" description="N-acetyltransferase" evidence="3">
    <location>
        <begin position="121"/>
        <end position="255"/>
    </location>
</feature>
<keyword evidence="2 4" id="KW-0012">Acyltransferase</keyword>
<comment type="caution">
    <text evidence="4">The sequence shown here is derived from an EMBL/GenBank/DDBJ whole genome shotgun (WGS) entry which is preliminary data.</text>
</comment>
<dbReference type="PANTHER" id="PTHR43420">
    <property type="entry name" value="ACETYLTRANSFERASE"/>
    <property type="match status" value="1"/>
</dbReference>
<dbReference type="AlphaFoldDB" id="A0A2W0CE90"/>
<evidence type="ECO:0000256" key="2">
    <source>
        <dbReference type="ARBA" id="ARBA00023315"/>
    </source>
</evidence>
<sequence>MKQITENGNKIIEELSLNHWQSLSTLFYDGWILRFANGYTKRANSIQPIYDSTHDVFAKIDECERIYAANQLSTIFKITPFIQPDHLDQLLQDRGYSIVDHTNMQVRSLEALKEPEYPLVQIDEQLTQEWLDHFCRLNQVQEGKQETMTQMLSNIRTSTGFISLSVDGQVVACGLGVVERGYIGLYDIITDAAYRNRGFAEQMILHLLHWGKKQGATSSYLQVVAGNAPAIKLYAKLGYTKIYSYWYRVKAFHES</sequence>
<dbReference type="RefSeq" id="WP_110755628.1">
    <property type="nucleotide sequence ID" value="NZ_PRLG01000002.1"/>
</dbReference>
<dbReference type="GO" id="GO:0046027">
    <property type="term" value="F:phospholipid:diacylglycerol acyltransferase activity"/>
    <property type="evidence" value="ECO:0007669"/>
    <property type="project" value="UniProtKB-EC"/>
</dbReference>
<dbReference type="InterPro" id="IPR056935">
    <property type="entry name" value="Rv0428c-like_C"/>
</dbReference>
<dbReference type="PROSITE" id="PS51186">
    <property type="entry name" value="GNAT"/>
    <property type="match status" value="1"/>
</dbReference>
<protein>
    <submittedName>
        <fullName evidence="4">N-acetyltransferase GCN5</fullName>
        <ecNumber evidence="4">2.3.1.158</ecNumber>
    </submittedName>
</protein>
<reference evidence="4 5" key="1">
    <citation type="submission" date="2018-01" db="EMBL/GenBank/DDBJ databases">
        <title>Genome sequence of the PGP bacterium Paenibacillus illinoisensis E3.</title>
        <authorList>
            <person name="Rolli E."/>
            <person name="Marasco R."/>
            <person name="Bessem C."/>
            <person name="Michoud G."/>
            <person name="Gaiarsa S."/>
            <person name="Borin S."/>
            <person name="Daffonchio D."/>
        </authorList>
    </citation>
    <scope>NUCLEOTIDE SEQUENCE [LARGE SCALE GENOMIC DNA]</scope>
    <source>
        <strain evidence="4 5">E3</strain>
    </source>
</reference>
<dbReference type="Pfam" id="PF24553">
    <property type="entry name" value="Rv0428c_C"/>
    <property type="match status" value="1"/>
</dbReference>
<evidence type="ECO:0000259" key="3">
    <source>
        <dbReference type="PROSITE" id="PS51186"/>
    </source>
</evidence>
<dbReference type="InterPro" id="IPR016181">
    <property type="entry name" value="Acyl_CoA_acyltransferase"/>
</dbReference>
<dbReference type="Proteomes" id="UP000247459">
    <property type="component" value="Unassembled WGS sequence"/>
</dbReference>
<dbReference type="InterPro" id="IPR000182">
    <property type="entry name" value="GNAT_dom"/>
</dbReference>
<keyword evidence="1 4" id="KW-0808">Transferase</keyword>
<accession>A0A2W0CE90</accession>
<name>A0A2W0CE90_9BACL</name>
<dbReference type="InterPro" id="IPR050680">
    <property type="entry name" value="YpeA/RimI_acetyltransf"/>
</dbReference>
<evidence type="ECO:0000313" key="4">
    <source>
        <dbReference type="EMBL" id="PYY31140.1"/>
    </source>
</evidence>
<gene>
    <name evidence="4" type="ORF">PIL02S_00221</name>
</gene>
<dbReference type="CDD" id="cd04301">
    <property type="entry name" value="NAT_SF"/>
    <property type="match status" value="1"/>
</dbReference>
<dbReference type="EC" id="2.3.1.158" evidence="4"/>
<dbReference type="Gene3D" id="3.40.630.30">
    <property type="match status" value="1"/>
</dbReference>